<protein>
    <submittedName>
        <fullName evidence="2">Uncharacterized protein</fullName>
    </submittedName>
</protein>
<dbReference type="EMBL" id="VSWD01000014">
    <property type="protein sequence ID" value="KAK3083426.1"/>
    <property type="molecule type" value="Genomic_DNA"/>
</dbReference>
<dbReference type="Proteomes" id="UP001186944">
    <property type="component" value="Unassembled WGS sequence"/>
</dbReference>
<evidence type="ECO:0000313" key="3">
    <source>
        <dbReference type="Proteomes" id="UP001186944"/>
    </source>
</evidence>
<reference evidence="2" key="1">
    <citation type="submission" date="2019-08" db="EMBL/GenBank/DDBJ databases">
        <title>The improved chromosome-level genome for the pearl oyster Pinctada fucata martensii using PacBio sequencing and Hi-C.</title>
        <authorList>
            <person name="Zheng Z."/>
        </authorList>
    </citation>
    <scope>NUCLEOTIDE SEQUENCE</scope>
    <source>
        <strain evidence="2">ZZ-2019</strain>
        <tissue evidence="2">Adductor muscle</tissue>
    </source>
</reference>
<dbReference type="PANTHER" id="PTHR40472">
    <property type="entry name" value="RICIN B-TYPE LECTIN DOMAIN-CONTAINING PROTEIN"/>
    <property type="match status" value="1"/>
</dbReference>
<sequence>MLLLIPFLSILSHQLISASSNNNTIIRPPNNATNISALINWAVNVIVNASNAEYYGKTYKQDYDSVYDPEDTHQDEIPVSSDGLKPKDWTWKKVQAGVEAGTAIVTAIGSDTHSARFLLLGKISKNLAPFLGAIGPALGLLNFFISKGPSPELQLMLREFARINAKFDQVFAKIDNLEKVIIEKAVKSQYGIYQSEISALSHLLNDYLNISSTGASNDTKESRKNKFLEEYDKSDSSATLKLWQGMTRQRVLMDYIPDSVARFTKNHRLLTQNILKRILNTIIQGVNVMLYRDQMIGDTDTYEDQKTLWDGRIQQLIAELIEFDLKVAKKYSDQSKKDTDDIISSLFGVPNKAVADALYSSLSEKYDWRNWLVVVYDPLHGGDKHWVHYCGGLHRFRTHGRNTVVASISQYYSKMDKESVKKKLFATPLMKKTSSYWWWEHFTRYKCFDAHVIFDHIHSDIRNGCKYPGLGVIRQNADIHYRAPNDHFVVVQSSCRKNKFQIHAFR</sequence>
<name>A0AA88XEE1_PINIB</name>
<dbReference type="AlphaFoldDB" id="A0AA88XEE1"/>
<comment type="caution">
    <text evidence="2">The sequence shown here is derived from an EMBL/GenBank/DDBJ whole genome shotgun (WGS) entry which is preliminary data.</text>
</comment>
<dbReference type="InterPro" id="IPR039051">
    <property type="entry name" value="SE-CTX-like"/>
</dbReference>
<evidence type="ECO:0000313" key="2">
    <source>
        <dbReference type="EMBL" id="KAK3083426.1"/>
    </source>
</evidence>
<organism evidence="2 3">
    <name type="scientific">Pinctada imbricata</name>
    <name type="common">Atlantic pearl-oyster</name>
    <name type="synonym">Pinctada martensii</name>
    <dbReference type="NCBI Taxonomy" id="66713"/>
    <lineage>
        <taxon>Eukaryota</taxon>
        <taxon>Metazoa</taxon>
        <taxon>Spiralia</taxon>
        <taxon>Lophotrochozoa</taxon>
        <taxon>Mollusca</taxon>
        <taxon>Bivalvia</taxon>
        <taxon>Autobranchia</taxon>
        <taxon>Pteriomorphia</taxon>
        <taxon>Pterioida</taxon>
        <taxon>Pterioidea</taxon>
        <taxon>Pteriidae</taxon>
        <taxon>Pinctada</taxon>
    </lineage>
</organism>
<proteinExistence type="predicted"/>
<feature type="chain" id="PRO_5041693417" evidence="1">
    <location>
        <begin position="19"/>
        <end position="506"/>
    </location>
</feature>
<dbReference type="PANTHER" id="PTHR40472:SF6">
    <property type="entry name" value="RICIN B-TYPE LECTIN DOMAIN-CONTAINING PROTEIN"/>
    <property type="match status" value="1"/>
</dbReference>
<evidence type="ECO:0000256" key="1">
    <source>
        <dbReference type="SAM" id="SignalP"/>
    </source>
</evidence>
<feature type="signal peptide" evidence="1">
    <location>
        <begin position="1"/>
        <end position="18"/>
    </location>
</feature>
<keyword evidence="3" id="KW-1185">Reference proteome</keyword>
<gene>
    <name evidence="2" type="ORF">FSP39_022313</name>
</gene>
<accession>A0AA88XEE1</accession>
<keyword evidence="1" id="KW-0732">Signal</keyword>